<dbReference type="RefSeq" id="WP_101266054.1">
    <property type="nucleotide sequence ID" value="NZ_NWTK01000005.1"/>
</dbReference>
<reference evidence="1 2" key="1">
    <citation type="submission" date="2017-09" db="EMBL/GenBank/DDBJ databases">
        <title>Biodiversity and function of Thalassospira species in the particle-attached aromatic-hydrocarbon-degrading consortia from the surface seawater of the South China Sea.</title>
        <authorList>
            <person name="Dong C."/>
            <person name="Liu R."/>
            <person name="Shao Z."/>
        </authorList>
    </citation>
    <scope>NUCLEOTIDE SEQUENCE [LARGE SCALE GENOMIC DNA]</scope>
    <source>
        <strain evidence="1 2">CSC1P2</strain>
    </source>
</reference>
<accession>A0A2N3KV68</accession>
<protein>
    <submittedName>
        <fullName evidence="1">Uncharacterized protein</fullName>
    </submittedName>
</protein>
<dbReference type="AlphaFoldDB" id="A0A2N3KV68"/>
<dbReference type="EMBL" id="NWTK01000005">
    <property type="protein sequence ID" value="PKR54437.1"/>
    <property type="molecule type" value="Genomic_DNA"/>
</dbReference>
<organism evidence="1 2">
    <name type="scientific">Thalassospira marina</name>
    <dbReference type="NCBI Taxonomy" id="2048283"/>
    <lineage>
        <taxon>Bacteria</taxon>
        <taxon>Pseudomonadati</taxon>
        <taxon>Pseudomonadota</taxon>
        <taxon>Alphaproteobacteria</taxon>
        <taxon>Rhodospirillales</taxon>
        <taxon>Thalassospiraceae</taxon>
        <taxon>Thalassospira</taxon>
    </lineage>
</organism>
<comment type="caution">
    <text evidence="1">The sequence shown here is derived from an EMBL/GenBank/DDBJ whole genome shotgun (WGS) entry which is preliminary data.</text>
</comment>
<evidence type="ECO:0000313" key="2">
    <source>
        <dbReference type="Proteomes" id="UP000233597"/>
    </source>
</evidence>
<sequence>MSVKPKKRLTHAERADNLVAAGKAYLQAVVMQSNDPVLPRETTPDEYIAMCMAVTRAQRKAITDPGAKAIIDLARAIHFCERGEVAE</sequence>
<name>A0A2N3KV68_9PROT</name>
<proteinExistence type="predicted"/>
<dbReference type="Proteomes" id="UP000233597">
    <property type="component" value="Unassembled WGS sequence"/>
</dbReference>
<gene>
    <name evidence="1" type="ORF">COO20_09920</name>
</gene>
<dbReference type="OrthoDB" id="7363776at2"/>
<evidence type="ECO:0000313" key="1">
    <source>
        <dbReference type="EMBL" id="PKR54437.1"/>
    </source>
</evidence>